<feature type="chain" id="PRO_5039678526" description="DUF3558 domain-containing protein" evidence="1">
    <location>
        <begin position="29"/>
        <end position="160"/>
    </location>
</feature>
<proteinExistence type="predicted"/>
<sequence>MTLHRMLSWSIRAFLAGVVVVMSVAALAACAQAAGQGTNDDGRPTATASPDDLTIVGLEYRLYESTPDFDDSVFSSDDPQRIAALRDLLSQYFIVGDYEVETDEASPCPPGSGSGYVGYTLSTGESYSLSLNRCGEQPDEAFQDALWQLARSWHEVDTAE</sequence>
<keyword evidence="3" id="KW-1185">Reference proteome</keyword>
<reference evidence="2 3" key="1">
    <citation type="submission" date="2019-09" db="EMBL/GenBank/DDBJ databases">
        <title>Phylogeny of genus Pseudoclavibacter and closely related genus.</title>
        <authorList>
            <person name="Li Y."/>
        </authorList>
    </citation>
    <scope>NUCLEOTIDE SEQUENCE [LARGE SCALE GENOMIC DNA]</scope>
    <source>
        <strain evidence="2 3">EGI 60007</strain>
    </source>
</reference>
<name>A0A6H9WR98_9MICO</name>
<dbReference type="RefSeq" id="WP_158028745.1">
    <property type="nucleotide sequence ID" value="NZ_BMHG01000001.1"/>
</dbReference>
<dbReference type="AlphaFoldDB" id="A0A6H9WR98"/>
<keyword evidence="1" id="KW-0732">Signal</keyword>
<dbReference type="PROSITE" id="PS51257">
    <property type="entry name" value="PROKAR_LIPOPROTEIN"/>
    <property type="match status" value="1"/>
</dbReference>
<evidence type="ECO:0000256" key="1">
    <source>
        <dbReference type="SAM" id="SignalP"/>
    </source>
</evidence>
<dbReference type="Proteomes" id="UP000431744">
    <property type="component" value="Unassembled WGS sequence"/>
</dbReference>
<protein>
    <recommendedName>
        <fullName evidence="4">DUF3558 domain-containing protein</fullName>
    </recommendedName>
</protein>
<organism evidence="2 3">
    <name type="scientific">Pseudoclavibacter endophyticus</name>
    <dbReference type="NCBI Taxonomy" id="1778590"/>
    <lineage>
        <taxon>Bacteria</taxon>
        <taxon>Bacillati</taxon>
        <taxon>Actinomycetota</taxon>
        <taxon>Actinomycetes</taxon>
        <taxon>Micrococcales</taxon>
        <taxon>Microbacteriaceae</taxon>
        <taxon>Pseudoclavibacter</taxon>
    </lineage>
</organism>
<evidence type="ECO:0008006" key="4">
    <source>
        <dbReference type="Google" id="ProtNLM"/>
    </source>
</evidence>
<accession>A0A6H9WR98</accession>
<feature type="signal peptide" evidence="1">
    <location>
        <begin position="1"/>
        <end position="28"/>
    </location>
</feature>
<gene>
    <name evidence="2" type="ORF">F8O04_08165</name>
</gene>
<comment type="caution">
    <text evidence="2">The sequence shown here is derived from an EMBL/GenBank/DDBJ whole genome shotgun (WGS) entry which is preliminary data.</text>
</comment>
<evidence type="ECO:0000313" key="3">
    <source>
        <dbReference type="Proteomes" id="UP000431744"/>
    </source>
</evidence>
<dbReference type="EMBL" id="WBJY01000001">
    <property type="protein sequence ID" value="KAB1650161.1"/>
    <property type="molecule type" value="Genomic_DNA"/>
</dbReference>
<evidence type="ECO:0000313" key="2">
    <source>
        <dbReference type="EMBL" id="KAB1650161.1"/>
    </source>
</evidence>